<dbReference type="EMBL" id="MU865999">
    <property type="protein sequence ID" value="KAK4443111.1"/>
    <property type="molecule type" value="Genomic_DNA"/>
</dbReference>
<gene>
    <name evidence="22" type="ORF">QBC34DRAFT_443622</name>
</gene>
<evidence type="ECO:0000256" key="11">
    <source>
        <dbReference type="ARBA" id="ARBA00023180"/>
    </source>
</evidence>
<dbReference type="GO" id="GO:0005576">
    <property type="term" value="C:extracellular region"/>
    <property type="evidence" value="ECO:0007669"/>
    <property type="project" value="UniProtKB-SubCell"/>
</dbReference>
<dbReference type="Gene3D" id="2.60.40.1180">
    <property type="entry name" value="Golgi alpha-mannosidase II"/>
    <property type="match status" value="2"/>
</dbReference>
<evidence type="ECO:0000256" key="8">
    <source>
        <dbReference type="ARBA" id="ARBA00022525"/>
    </source>
</evidence>
<evidence type="ECO:0000259" key="21">
    <source>
        <dbReference type="Pfam" id="PF21365"/>
    </source>
</evidence>
<dbReference type="AlphaFoldDB" id="A0AAV9G3B7"/>
<dbReference type="PANTHER" id="PTHR22762:SF67">
    <property type="entry name" value="ALPHA_BETA-GLUCOSIDASE AGDC-RELATED"/>
    <property type="match status" value="1"/>
</dbReference>
<evidence type="ECO:0000256" key="3">
    <source>
        <dbReference type="ARBA" id="ARBA00004613"/>
    </source>
</evidence>
<feature type="domain" description="Glycosyl hydrolase family 31 C-terminal" evidence="21">
    <location>
        <begin position="713"/>
        <end position="801"/>
    </location>
</feature>
<keyword evidence="11" id="KW-0325">Glycoprotein</keyword>
<dbReference type="InterPro" id="IPR011013">
    <property type="entry name" value="Gal_mutarotase_sf_dom"/>
</dbReference>
<evidence type="ECO:0000256" key="13">
    <source>
        <dbReference type="ARBA" id="ARBA00023295"/>
    </source>
</evidence>
<comment type="subcellular location">
    <subcellularLocation>
        <location evidence="3">Secreted</location>
    </subcellularLocation>
</comment>
<proteinExistence type="inferred from homology"/>
<comment type="catalytic activity">
    <reaction evidence="2">
        <text>Hydrolysis of terminal, non-reducing (1-&gt;4)-linked alpha-D-glucose residues with release of alpha-D-glucose.</text>
        <dbReference type="EC" id="3.2.1.20"/>
    </reaction>
</comment>
<comment type="caution">
    <text evidence="22">The sequence shown here is derived from an EMBL/GenBank/DDBJ whole genome shotgun (WGS) entry which is preliminary data.</text>
</comment>
<evidence type="ECO:0000256" key="17">
    <source>
        <dbReference type="RuleBase" id="RU361185"/>
    </source>
</evidence>
<reference evidence="22" key="2">
    <citation type="submission" date="2023-05" db="EMBL/GenBank/DDBJ databases">
        <authorList>
            <consortium name="Lawrence Berkeley National Laboratory"/>
            <person name="Steindorff A."/>
            <person name="Hensen N."/>
            <person name="Bonometti L."/>
            <person name="Westerberg I."/>
            <person name="Brannstrom I.O."/>
            <person name="Guillou S."/>
            <person name="Cros-Aarteil S."/>
            <person name="Calhoun S."/>
            <person name="Haridas S."/>
            <person name="Kuo A."/>
            <person name="Mondo S."/>
            <person name="Pangilinan J."/>
            <person name="Riley R."/>
            <person name="Labutti K."/>
            <person name="Andreopoulos B."/>
            <person name="Lipzen A."/>
            <person name="Chen C."/>
            <person name="Yanf M."/>
            <person name="Daum C."/>
            <person name="Ng V."/>
            <person name="Clum A."/>
            <person name="Ohm R."/>
            <person name="Martin F."/>
            <person name="Silar P."/>
            <person name="Natvig D."/>
            <person name="Lalanne C."/>
            <person name="Gautier V."/>
            <person name="Ament-Velasquez S.L."/>
            <person name="Kruys A."/>
            <person name="Hutchinson M.I."/>
            <person name="Powell A.J."/>
            <person name="Barry K."/>
            <person name="Miller A.N."/>
            <person name="Grigoriev I.V."/>
            <person name="Debuchy R."/>
            <person name="Gladieux P."/>
            <person name="Thoren M.H."/>
            <person name="Johannesson H."/>
        </authorList>
    </citation>
    <scope>NUCLEOTIDE SEQUENCE</scope>
    <source>
        <strain evidence="22">PSN243</strain>
    </source>
</reference>
<evidence type="ECO:0000259" key="19">
    <source>
        <dbReference type="Pfam" id="PF01055"/>
    </source>
</evidence>
<dbReference type="GO" id="GO:0004558">
    <property type="term" value="F:alpha-1,4-glucosidase activity"/>
    <property type="evidence" value="ECO:0007669"/>
    <property type="project" value="UniProtKB-EC"/>
</dbReference>
<sequence length="917" mass="102922">MALRLLSVGLLAVAGLAQDLVYPEYDKLSKCPGYKASNVKTSSTGLTATLTLAGAACNVYGDDLKELRLEVSYETDSRLHVKIQDPANNVYQVPASVFPRPSSKGSRRPALKFEYKPNPFSFSVRRASTNEILFDTSAAALIFESQYLRLRTKLPENPNLYGLGEHSDPFRLKTSRYVRTLWSQDSFGVPDNSNLYGNHPVYFEHRKSGSHGVFFLNSNGMDVVIDKDQAGTQYLEYNTLGGVLDFYFFAGPSPVEVARQYAEVAGLPAMMPYWSLGFHQCRYGYRDAFEVAEVVHNYSVAGIPLETMWTDIDYMDRRRGFSLDPQRFPKSMMRGLVDHLHSKGQKYILMVNPSVAYQDYEPFHRGVESDIFLKRENGSIWKGVVWPGVVGFPDWFHPNISKFWNNEFDIMFNPETGVDIDGLWIDMNEPSNFPCFFPCDDPDTAAIGFPPEPPPVREPPRALPGWPAEFQPGAKKQDARSLPPAEDIAIRGAVTPRSHVLPPRQESGKQLGLPGRDLLYPKYAIYNRAAYTPASNALAGGLSNKTVNTDVRHHNSLAEYDVHNLYGSMMSTQCAATMSHRRPALRPFVITRSTFSGAGRSVGKWLGDNYSSWWHYRLSIRSMLAFTSIYQMPMVGADVCGFAGNTTEDLCARWAMLGAFAPFYRNHVEYMPSISQEFYRWEVVAAAAKKAIEIRYRLLDYIYTALERQSRDGTPSITPVWFAYPGDEETYGLEEQYFYGEGLLVAPVVEEGATSVEVYLPRDVFYDWYTGKRVEGQGRRIKVNGVGLTDIPLYLRGGVIVPVRTQGAMTTDELRERDFELVVPVGKDGSARGRLYVDDGVSVVQKDVTDVEFKYSKGKLTAKGKFGFGGKLKIKKITVLGKGKKGKRDESEEGEEVSVQVDLPLTGEFEIDLPELE</sequence>
<dbReference type="Gene3D" id="3.20.20.80">
    <property type="entry name" value="Glycosidases"/>
    <property type="match status" value="2"/>
</dbReference>
<dbReference type="PROSITE" id="PS00707">
    <property type="entry name" value="GLYCOSYL_HYDROL_F31_2"/>
    <property type="match status" value="1"/>
</dbReference>
<evidence type="ECO:0000256" key="10">
    <source>
        <dbReference type="ARBA" id="ARBA00022801"/>
    </source>
</evidence>
<dbReference type="SUPFAM" id="SSF74650">
    <property type="entry name" value="Galactose mutarotase-like"/>
    <property type="match status" value="1"/>
</dbReference>
<evidence type="ECO:0000256" key="15">
    <source>
        <dbReference type="ARBA" id="ARBA00023326"/>
    </source>
</evidence>
<evidence type="ECO:0000256" key="1">
    <source>
        <dbReference type="ARBA" id="ARBA00000448"/>
    </source>
</evidence>
<dbReference type="PANTHER" id="PTHR22762">
    <property type="entry name" value="ALPHA-GLUCOSIDASE"/>
    <property type="match status" value="1"/>
</dbReference>
<keyword evidence="10 17" id="KW-0378">Hydrolase</keyword>
<protein>
    <recommendedName>
        <fullName evidence="7">Probable alpha/beta-glucosidase agdC</fullName>
        <ecNumber evidence="5">3.2.1.20</ecNumber>
        <ecNumber evidence="6">3.2.1.21</ecNumber>
    </recommendedName>
</protein>
<comment type="function">
    <text evidence="16">Glucosidase involved in the degradation of cellulosic biomass. Has both alpha- and beta-glucosidase activity.</text>
</comment>
<comment type="catalytic activity">
    <reaction evidence="1">
        <text>Hydrolysis of terminal, non-reducing beta-D-glucosyl residues with release of beta-D-glucose.</text>
        <dbReference type="EC" id="3.2.1.21"/>
    </reaction>
</comment>
<keyword evidence="12" id="KW-0119">Carbohydrate metabolism</keyword>
<dbReference type="InterPro" id="IPR000322">
    <property type="entry name" value="Glyco_hydro_31_TIM"/>
</dbReference>
<organism evidence="22 23">
    <name type="scientific">Podospora aff. communis PSN243</name>
    <dbReference type="NCBI Taxonomy" id="3040156"/>
    <lineage>
        <taxon>Eukaryota</taxon>
        <taxon>Fungi</taxon>
        <taxon>Dikarya</taxon>
        <taxon>Ascomycota</taxon>
        <taxon>Pezizomycotina</taxon>
        <taxon>Sordariomycetes</taxon>
        <taxon>Sordariomycetidae</taxon>
        <taxon>Sordariales</taxon>
        <taxon>Podosporaceae</taxon>
        <taxon>Podospora</taxon>
    </lineage>
</organism>
<dbReference type="SUPFAM" id="SSF51445">
    <property type="entry name" value="(Trans)glycosidases"/>
    <property type="match status" value="1"/>
</dbReference>
<evidence type="ECO:0000313" key="22">
    <source>
        <dbReference type="EMBL" id="KAK4443111.1"/>
    </source>
</evidence>
<dbReference type="InterPro" id="IPR025887">
    <property type="entry name" value="Glyco_hydro_31_N_dom"/>
</dbReference>
<keyword evidence="14" id="KW-0961">Cell wall biogenesis/degradation</keyword>
<evidence type="ECO:0000256" key="16">
    <source>
        <dbReference type="ARBA" id="ARBA00025512"/>
    </source>
</evidence>
<accession>A0AAV9G3B7</accession>
<evidence type="ECO:0000256" key="18">
    <source>
        <dbReference type="SAM" id="SignalP"/>
    </source>
</evidence>
<evidence type="ECO:0000256" key="12">
    <source>
        <dbReference type="ARBA" id="ARBA00023277"/>
    </source>
</evidence>
<dbReference type="EC" id="3.2.1.21" evidence="6"/>
<evidence type="ECO:0000256" key="5">
    <source>
        <dbReference type="ARBA" id="ARBA00012741"/>
    </source>
</evidence>
<keyword evidence="8" id="KW-0964">Secreted</keyword>
<comment type="similarity">
    <text evidence="4 17">Belongs to the glycosyl hydrolase 31 family.</text>
</comment>
<keyword evidence="23" id="KW-1185">Reference proteome</keyword>
<keyword evidence="13 17" id="KW-0326">Glycosidase</keyword>
<dbReference type="InterPro" id="IPR030459">
    <property type="entry name" value="Glyco_hydro_31_CS"/>
</dbReference>
<dbReference type="InterPro" id="IPR017853">
    <property type="entry name" value="GH"/>
</dbReference>
<dbReference type="PROSITE" id="PS00129">
    <property type="entry name" value="GLYCOSYL_HYDROL_F31_1"/>
    <property type="match status" value="1"/>
</dbReference>
<dbReference type="Pfam" id="PF21365">
    <property type="entry name" value="Glyco_hydro_31_3rd"/>
    <property type="match status" value="1"/>
</dbReference>
<evidence type="ECO:0000313" key="23">
    <source>
        <dbReference type="Proteomes" id="UP001321760"/>
    </source>
</evidence>
<keyword evidence="9 18" id="KW-0732">Signal</keyword>
<evidence type="ECO:0000256" key="2">
    <source>
        <dbReference type="ARBA" id="ARBA00001657"/>
    </source>
</evidence>
<reference evidence="22" key="1">
    <citation type="journal article" date="2023" name="Mol. Phylogenet. Evol.">
        <title>Genome-scale phylogeny and comparative genomics of the fungal order Sordariales.</title>
        <authorList>
            <person name="Hensen N."/>
            <person name="Bonometti L."/>
            <person name="Westerberg I."/>
            <person name="Brannstrom I.O."/>
            <person name="Guillou S."/>
            <person name="Cros-Aarteil S."/>
            <person name="Calhoun S."/>
            <person name="Haridas S."/>
            <person name="Kuo A."/>
            <person name="Mondo S."/>
            <person name="Pangilinan J."/>
            <person name="Riley R."/>
            <person name="LaButti K."/>
            <person name="Andreopoulos B."/>
            <person name="Lipzen A."/>
            <person name="Chen C."/>
            <person name="Yan M."/>
            <person name="Daum C."/>
            <person name="Ng V."/>
            <person name="Clum A."/>
            <person name="Steindorff A."/>
            <person name="Ohm R.A."/>
            <person name="Martin F."/>
            <person name="Silar P."/>
            <person name="Natvig D.O."/>
            <person name="Lalanne C."/>
            <person name="Gautier V."/>
            <person name="Ament-Velasquez S.L."/>
            <person name="Kruys A."/>
            <person name="Hutchinson M.I."/>
            <person name="Powell A.J."/>
            <person name="Barry K."/>
            <person name="Miller A.N."/>
            <person name="Grigoriev I.V."/>
            <person name="Debuchy R."/>
            <person name="Gladieux P."/>
            <person name="Hiltunen Thoren M."/>
            <person name="Johannesson H."/>
        </authorList>
    </citation>
    <scope>NUCLEOTIDE SEQUENCE</scope>
    <source>
        <strain evidence="22">PSN243</strain>
    </source>
</reference>
<dbReference type="GO" id="GO:0008422">
    <property type="term" value="F:beta-glucosidase activity"/>
    <property type="evidence" value="ECO:0007669"/>
    <property type="project" value="UniProtKB-EC"/>
</dbReference>
<evidence type="ECO:0000256" key="9">
    <source>
        <dbReference type="ARBA" id="ARBA00022729"/>
    </source>
</evidence>
<feature type="chain" id="PRO_5043518993" description="Probable alpha/beta-glucosidase agdC" evidence="18">
    <location>
        <begin position="18"/>
        <end position="917"/>
    </location>
</feature>
<dbReference type="Pfam" id="PF13802">
    <property type="entry name" value="Gal_mutarotas_2"/>
    <property type="match status" value="1"/>
</dbReference>
<dbReference type="SUPFAM" id="SSF51011">
    <property type="entry name" value="Glycosyl hydrolase domain"/>
    <property type="match status" value="1"/>
</dbReference>
<dbReference type="InterPro" id="IPR030458">
    <property type="entry name" value="Glyco_hydro_31_AS"/>
</dbReference>
<dbReference type="InterPro" id="IPR013780">
    <property type="entry name" value="Glyco_hydro_b"/>
</dbReference>
<dbReference type="Pfam" id="PF01055">
    <property type="entry name" value="Glyco_hydro_31_2nd"/>
    <property type="match status" value="1"/>
</dbReference>
<dbReference type="GO" id="GO:0030246">
    <property type="term" value="F:carbohydrate binding"/>
    <property type="evidence" value="ECO:0007669"/>
    <property type="project" value="InterPro"/>
</dbReference>
<feature type="signal peptide" evidence="18">
    <location>
        <begin position="1"/>
        <end position="17"/>
    </location>
</feature>
<feature type="domain" description="Glycoside hydrolase family 31 N-terminal" evidence="20">
    <location>
        <begin position="112"/>
        <end position="220"/>
    </location>
</feature>
<evidence type="ECO:0000256" key="7">
    <source>
        <dbReference type="ARBA" id="ARBA00014002"/>
    </source>
</evidence>
<feature type="domain" description="Glycoside hydrolase family 31 TIM barrel" evidence="19">
    <location>
        <begin position="268"/>
        <end position="705"/>
    </location>
</feature>
<evidence type="ECO:0000256" key="6">
    <source>
        <dbReference type="ARBA" id="ARBA00012744"/>
    </source>
</evidence>
<keyword evidence="15" id="KW-0624">Polysaccharide degradation</keyword>
<dbReference type="Gene3D" id="2.60.40.1760">
    <property type="entry name" value="glycosyl hydrolase (family 31)"/>
    <property type="match status" value="1"/>
</dbReference>
<dbReference type="Proteomes" id="UP001321760">
    <property type="component" value="Unassembled WGS sequence"/>
</dbReference>
<evidence type="ECO:0000256" key="4">
    <source>
        <dbReference type="ARBA" id="ARBA00007806"/>
    </source>
</evidence>
<dbReference type="GO" id="GO:0000272">
    <property type="term" value="P:polysaccharide catabolic process"/>
    <property type="evidence" value="ECO:0007669"/>
    <property type="project" value="UniProtKB-KW"/>
</dbReference>
<evidence type="ECO:0000256" key="14">
    <source>
        <dbReference type="ARBA" id="ARBA00023316"/>
    </source>
</evidence>
<dbReference type="GO" id="GO:0071555">
    <property type="term" value="P:cell wall organization"/>
    <property type="evidence" value="ECO:0007669"/>
    <property type="project" value="UniProtKB-KW"/>
</dbReference>
<evidence type="ECO:0000259" key="20">
    <source>
        <dbReference type="Pfam" id="PF13802"/>
    </source>
</evidence>
<dbReference type="CDD" id="cd06602">
    <property type="entry name" value="GH31_MGAM_SI_GAA"/>
    <property type="match status" value="1"/>
</dbReference>
<dbReference type="InterPro" id="IPR048395">
    <property type="entry name" value="Glyco_hydro_31_C"/>
</dbReference>
<dbReference type="EC" id="3.2.1.20" evidence="5"/>
<dbReference type="CDD" id="cd14752">
    <property type="entry name" value="GH31_N"/>
    <property type="match status" value="1"/>
</dbReference>
<name>A0AAV9G3B7_9PEZI</name>